<reference evidence="2" key="1">
    <citation type="journal article" date="2013" name="Science">
        <title>The Amborella genome and the evolution of flowering plants.</title>
        <authorList>
            <consortium name="Amborella Genome Project"/>
        </authorList>
    </citation>
    <scope>NUCLEOTIDE SEQUENCE [LARGE SCALE GENOMIC DNA]</scope>
</reference>
<dbReference type="Proteomes" id="UP000017836">
    <property type="component" value="Unassembled WGS sequence"/>
</dbReference>
<evidence type="ECO:0000313" key="1">
    <source>
        <dbReference type="EMBL" id="ERN08927.1"/>
    </source>
</evidence>
<dbReference type="AlphaFoldDB" id="W1PG03"/>
<accession>W1PG03</accession>
<dbReference type="EMBL" id="KI393208">
    <property type="protein sequence ID" value="ERN08927.1"/>
    <property type="molecule type" value="Genomic_DNA"/>
</dbReference>
<gene>
    <name evidence="1" type="ORF">AMTR_s00015p00251830</name>
</gene>
<dbReference type="HOGENOM" id="CLU_1483938_0_0_1"/>
<proteinExistence type="predicted"/>
<protein>
    <submittedName>
        <fullName evidence="1">Uncharacterized protein</fullName>
    </submittedName>
</protein>
<name>W1PG03_AMBTC</name>
<evidence type="ECO:0000313" key="2">
    <source>
        <dbReference type="Proteomes" id="UP000017836"/>
    </source>
</evidence>
<dbReference type="Gramene" id="ERN08927">
    <property type="protein sequence ID" value="ERN08927"/>
    <property type="gene ID" value="AMTR_s00015p00251830"/>
</dbReference>
<organism evidence="1 2">
    <name type="scientific">Amborella trichopoda</name>
    <dbReference type="NCBI Taxonomy" id="13333"/>
    <lineage>
        <taxon>Eukaryota</taxon>
        <taxon>Viridiplantae</taxon>
        <taxon>Streptophyta</taxon>
        <taxon>Embryophyta</taxon>
        <taxon>Tracheophyta</taxon>
        <taxon>Spermatophyta</taxon>
        <taxon>Magnoliopsida</taxon>
        <taxon>Amborellales</taxon>
        <taxon>Amborellaceae</taxon>
        <taxon>Amborella</taxon>
    </lineage>
</organism>
<sequence>MVSAPSEVSDMPVATAGACTSTTVPLVQEVSSSSEETVVVSPSQVAGASPLWLVEEPASTPSISLRSVSIPLQRTEVNLFASEAADEGPTSIQGEDLGVKEATAGDEGSSAIGEEEPIPIEQPGAIVPDNKDKDMVNEGQEEGTILIHVHLLLEGLVLGPLCLLIDKVAFEYHLWRGRCPAL</sequence>
<keyword evidence="2" id="KW-1185">Reference proteome</keyword>